<reference evidence="1 2" key="1">
    <citation type="submission" date="2017-08" db="EMBL/GenBank/DDBJ databases">
        <authorList>
            <person name="de Groot N.N."/>
        </authorList>
    </citation>
    <scope>NUCLEOTIDE SEQUENCE [LARGE SCALE GENOMIC DNA]</scope>
    <source>
        <strain evidence="1 2">USBA 78</strain>
    </source>
</reference>
<dbReference type="AlphaFoldDB" id="A0A285TNK6"/>
<sequence>MPRPHRFVNGVGQLLNLRPDLSFSSDRALNSSALEAPVSGAFSFALIMPAFSVRDCAAPVFILGRSMDISWAKIILLYMKIRPEFTFRVVL</sequence>
<name>A0A285TNK6_9PROT</name>
<dbReference type="Proteomes" id="UP000219068">
    <property type="component" value="Unassembled WGS sequence"/>
</dbReference>
<organism evidence="1 2">
    <name type="scientific">Thalassospira xiamenensis</name>
    <dbReference type="NCBI Taxonomy" id="220697"/>
    <lineage>
        <taxon>Bacteria</taxon>
        <taxon>Pseudomonadati</taxon>
        <taxon>Pseudomonadota</taxon>
        <taxon>Alphaproteobacteria</taxon>
        <taxon>Rhodospirillales</taxon>
        <taxon>Thalassospiraceae</taxon>
        <taxon>Thalassospira</taxon>
    </lineage>
</organism>
<dbReference type="EMBL" id="OBMM01000004">
    <property type="protein sequence ID" value="SOC23736.1"/>
    <property type="molecule type" value="Genomic_DNA"/>
</dbReference>
<evidence type="ECO:0000313" key="1">
    <source>
        <dbReference type="EMBL" id="SOC23736.1"/>
    </source>
</evidence>
<evidence type="ECO:0000313" key="2">
    <source>
        <dbReference type="Proteomes" id="UP000219068"/>
    </source>
</evidence>
<accession>A0A285TNK6</accession>
<gene>
    <name evidence="1" type="ORF">SAMN05428964_104168</name>
</gene>
<protein>
    <submittedName>
        <fullName evidence="1">Uncharacterized protein</fullName>
    </submittedName>
</protein>
<proteinExistence type="predicted"/>